<keyword evidence="15" id="KW-0206">Cytoskeleton</keyword>
<feature type="domain" description="Protein kinase" evidence="21">
    <location>
        <begin position="237"/>
        <end position="548"/>
    </location>
</feature>
<evidence type="ECO:0000256" key="13">
    <source>
        <dbReference type="ARBA" id="ARBA00022840"/>
    </source>
</evidence>
<dbReference type="InterPro" id="IPR011009">
    <property type="entry name" value="Kinase-like_dom_sf"/>
</dbReference>
<evidence type="ECO:0000256" key="16">
    <source>
        <dbReference type="ARBA" id="ARBA00023242"/>
    </source>
</evidence>
<dbReference type="InterPro" id="IPR013151">
    <property type="entry name" value="Immunoglobulin_dom"/>
</dbReference>
<dbReference type="Pfam" id="PF12330">
    <property type="entry name" value="Haspin_kinase"/>
    <property type="match status" value="1"/>
</dbReference>
<comment type="catalytic activity">
    <reaction evidence="19">
        <text>L-tyrosyl-[protein] + ATP = O-phospho-L-tyrosyl-[protein] + ADP + H(+)</text>
        <dbReference type="Rhea" id="RHEA:10596"/>
        <dbReference type="Rhea" id="RHEA-COMP:10136"/>
        <dbReference type="Rhea" id="RHEA-COMP:20101"/>
        <dbReference type="ChEBI" id="CHEBI:15378"/>
        <dbReference type="ChEBI" id="CHEBI:30616"/>
        <dbReference type="ChEBI" id="CHEBI:46858"/>
        <dbReference type="ChEBI" id="CHEBI:61978"/>
        <dbReference type="ChEBI" id="CHEBI:456216"/>
        <dbReference type="EC" id="2.7.10.1"/>
    </reaction>
</comment>
<dbReference type="SMART" id="SM01331">
    <property type="entry name" value="DUF3635"/>
    <property type="match status" value="1"/>
</dbReference>
<dbReference type="PROSITE" id="PS00107">
    <property type="entry name" value="PROTEIN_KINASE_ATP"/>
    <property type="match status" value="1"/>
</dbReference>
<dbReference type="PROSITE" id="PS50011">
    <property type="entry name" value="PROTEIN_KINASE_DOM"/>
    <property type="match status" value="1"/>
</dbReference>
<dbReference type="SMR" id="B4JPQ8"/>
<dbReference type="GO" id="GO:0005737">
    <property type="term" value="C:cytoplasm"/>
    <property type="evidence" value="ECO:0007669"/>
    <property type="project" value="TreeGrafter"/>
</dbReference>
<evidence type="ECO:0000256" key="1">
    <source>
        <dbReference type="ARBA" id="ARBA00001946"/>
    </source>
</evidence>
<dbReference type="OrthoDB" id="21018at2759"/>
<keyword evidence="9" id="KW-0597">Phosphoprotein</keyword>
<evidence type="ECO:0000313" key="24">
    <source>
        <dbReference type="Proteomes" id="UP000001070"/>
    </source>
</evidence>
<accession>B4JPQ8</accession>
<dbReference type="PANTHER" id="PTHR24419">
    <property type="entry name" value="INTERLEUKIN-1 RECEPTOR-ASSOCIATED KINASE"/>
    <property type="match status" value="1"/>
</dbReference>
<dbReference type="GO" id="GO:0005524">
    <property type="term" value="F:ATP binding"/>
    <property type="evidence" value="ECO:0007669"/>
    <property type="project" value="UniProtKB-UniRule"/>
</dbReference>
<dbReference type="GO" id="GO:0005634">
    <property type="term" value="C:nucleus"/>
    <property type="evidence" value="ECO:0007669"/>
    <property type="project" value="UniProtKB-SubCell"/>
</dbReference>
<keyword evidence="14" id="KW-0675">Receptor</keyword>
<feature type="domain" description="Ig-like" evidence="22">
    <location>
        <begin position="1"/>
        <end position="64"/>
    </location>
</feature>
<dbReference type="EMBL" id="CH916372">
    <property type="protein sequence ID" value="EDV98888.1"/>
    <property type="molecule type" value="Genomic_DNA"/>
</dbReference>
<evidence type="ECO:0000256" key="20">
    <source>
        <dbReference type="PROSITE-ProRule" id="PRU10141"/>
    </source>
</evidence>
<name>B4JPQ8_DROGR</name>
<gene>
    <name evidence="23" type="primary">Dgri\GH13564</name>
    <name evidence="23" type="ORF">Dgri_GH13564</name>
</gene>
<evidence type="ECO:0000256" key="17">
    <source>
        <dbReference type="ARBA" id="ARBA00047899"/>
    </source>
</evidence>
<evidence type="ECO:0000256" key="9">
    <source>
        <dbReference type="ARBA" id="ARBA00022553"/>
    </source>
</evidence>
<dbReference type="SUPFAM" id="SSF56112">
    <property type="entry name" value="Protein kinase-like (PK-like)"/>
    <property type="match status" value="1"/>
</dbReference>
<dbReference type="FunFam" id="3.30.200.20:FF:000409">
    <property type="entry name" value="serine/threonine-protein kinase haspin"/>
    <property type="match status" value="1"/>
</dbReference>
<dbReference type="InterPro" id="IPR024604">
    <property type="entry name" value="GSG2_C"/>
</dbReference>
<keyword evidence="24" id="KW-1185">Reference proteome</keyword>
<feature type="non-terminal residue" evidence="23">
    <location>
        <position position="1"/>
    </location>
</feature>
<evidence type="ECO:0000256" key="6">
    <source>
        <dbReference type="ARBA" id="ARBA00022454"/>
    </source>
</evidence>
<comment type="subcellular location">
    <subcellularLocation>
        <location evidence="4">Chromosome</location>
    </subcellularLocation>
    <subcellularLocation>
        <location evidence="3">Cytoplasm</location>
        <location evidence="3">Cytoskeleton</location>
        <location evidence="3">Spindle</location>
    </subcellularLocation>
    <subcellularLocation>
        <location evidence="2">Nucleus</location>
    </subcellularLocation>
</comment>
<evidence type="ECO:0000313" key="23">
    <source>
        <dbReference type="EMBL" id="EDV98888.1"/>
    </source>
</evidence>
<dbReference type="InterPro" id="IPR013783">
    <property type="entry name" value="Ig-like_fold"/>
</dbReference>
<dbReference type="InterPro" id="IPR007110">
    <property type="entry name" value="Ig-like_dom"/>
</dbReference>
<dbReference type="Gene3D" id="2.60.40.10">
    <property type="entry name" value="Immunoglobulins"/>
    <property type="match status" value="1"/>
</dbReference>
<dbReference type="GO" id="GO:0072354">
    <property type="term" value="F:histone H3T3 kinase activity"/>
    <property type="evidence" value="ECO:0007669"/>
    <property type="project" value="TreeGrafter"/>
</dbReference>
<dbReference type="InterPro" id="IPR000719">
    <property type="entry name" value="Prot_kinase_dom"/>
</dbReference>
<dbReference type="Pfam" id="PF00047">
    <property type="entry name" value="ig"/>
    <property type="match status" value="1"/>
</dbReference>
<reference evidence="23 24" key="1">
    <citation type="journal article" date="2007" name="Nature">
        <title>Evolution of genes and genomes on the Drosophila phylogeny.</title>
        <authorList>
            <consortium name="Drosophila 12 Genomes Consortium"/>
            <person name="Clark A.G."/>
            <person name="Eisen M.B."/>
            <person name="Smith D.R."/>
            <person name="Bergman C.M."/>
            <person name="Oliver B."/>
            <person name="Markow T.A."/>
            <person name="Kaufman T.C."/>
            <person name="Kellis M."/>
            <person name="Gelbart W."/>
            <person name="Iyer V.N."/>
            <person name="Pollard D.A."/>
            <person name="Sackton T.B."/>
            <person name="Larracuente A.M."/>
            <person name="Singh N.D."/>
            <person name="Abad J.P."/>
            <person name="Abt D.N."/>
            <person name="Adryan B."/>
            <person name="Aguade M."/>
            <person name="Akashi H."/>
            <person name="Anderson W.W."/>
            <person name="Aquadro C.F."/>
            <person name="Ardell D.H."/>
            <person name="Arguello R."/>
            <person name="Artieri C.G."/>
            <person name="Barbash D.A."/>
            <person name="Barker D."/>
            <person name="Barsanti P."/>
            <person name="Batterham P."/>
            <person name="Batzoglou S."/>
            <person name="Begun D."/>
            <person name="Bhutkar A."/>
            <person name="Blanco E."/>
            <person name="Bosak S.A."/>
            <person name="Bradley R.K."/>
            <person name="Brand A.D."/>
            <person name="Brent M.R."/>
            <person name="Brooks A.N."/>
            <person name="Brown R.H."/>
            <person name="Butlin R.K."/>
            <person name="Caggese C."/>
            <person name="Calvi B.R."/>
            <person name="Bernardo de Carvalho A."/>
            <person name="Caspi A."/>
            <person name="Castrezana S."/>
            <person name="Celniker S.E."/>
            <person name="Chang J.L."/>
            <person name="Chapple C."/>
            <person name="Chatterji S."/>
            <person name="Chinwalla A."/>
            <person name="Civetta A."/>
            <person name="Clifton S.W."/>
            <person name="Comeron J.M."/>
            <person name="Costello J.C."/>
            <person name="Coyne J.A."/>
            <person name="Daub J."/>
            <person name="David R.G."/>
            <person name="Delcher A.L."/>
            <person name="Delehaunty K."/>
            <person name="Do C.B."/>
            <person name="Ebling H."/>
            <person name="Edwards K."/>
            <person name="Eickbush T."/>
            <person name="Evans J.D."/>
            <person name="Filipski A."/>
            <person name="Findeiss S."/>
            <person name="Freyhult E."/>
            <person name="Fulton L."/>
            <person name="Fulton R."/>
            <person name="Garcia A.C."/>
            <person name="Gardiner A."/>
            <person name="Garfield D.A."/>
            <person name="Garvin B.E."/>
            <person name="Gibson G."/>
            <person name="Gilbert D."/>
            <person name="Gnerre S."/>
            <person name="Godfrey J."/>
            <person name="Good R."/>
            <person name="Gotea V."/>
            <person name="Gravely B."/>
            <person name="Greenberg A.J."/>
            <person name="Griffiths-Jones S."/>
            <person name="Gross S."/>
            <person name="Guigo R."/>
            <person name="Gustafson E.A."/>
            <person name="Haerty W."/>
            <person name="Hahn M.W."/>
            <person name="Halligan D.L."/>
            <person name="Halpern A.L."/>
            <person name="Halter G.M."/>
            <person name="Han M.V."/>
            <person name="Heger A."/>
            <person name="Hillier L."/>
            <person name="Hinrichs A.S."/>
            <person name="Holmes I."/>
            <person name="Hoskins R.A."/>
            <person name="Hubisz M.J."/>
            <person name="Hultmark D."/>
            <person name="Huntley M.A."/>
            <person name="Jaffe D.B."/>
            <person name="Jagadeeshan S."/>
            <person name="Jeck W.R."/>
            <person name="Johnson J."/>
            <person name="Jones C.D."/>
            <person name="Jordan W.C."/>
            <person name="Karpen G.H."/>
            <person name="Kataoka E."/>
            <person name="Keightley P.D."/>
            <person name="Kheradpour P."/>
            <person name="Kirkness E.F."/>
            <person name="Koerich L.B."/>
            <person name="Kristiansen K."/>
            <person name="Kudrna D."/>
            <person name="Kulathinal R.J."/>
            <person name="Kumar S."/>
            <person name="Kwok R."/>
            <person name="Lander E."/>
            <person name="Langley C.H."/>
            <person name="Lapoint R."/>
            <person name="Lazzaro B.P."/>
            <person name="Lee S.J."/>
            <person name="Levesque L."/>
            <person name="Li R."/>
            <person name="Lin C.F."/>
            <person name="Lin M.F."/>
            <person name="Lindblad-Toh K."/>
            <person name="Llopart A."/>
            <person name="Long M."/>
            <person name="Low L."/>
            <person name="Lozovsky E."/>
            <person name="Lu J."/>
            <person name="Luo M."/>
            <person name="Machado C.A."/>
            <person name="Makalowski W."/>
            <person name="Marzo M."/>
            <person name="Matsuda M."/>
            <person name="Matzkin L."/>
            <person name="McAllister B."/>
            <person name="McBride C.S."/>
            <person name="McKernan B."/>
            <person name="McKernan K."/>
            <person name="Mendez-Lago M."/>
            <person name="Minx P."/>
            <person name="Mollenhauer M.U."/>
            <person name="Montooth K."/>
            <person name="Mount S.M."/>
            <person name="Mu X."/>
            <person name="Myers E."/>
            <person name="Negre B."/>
            <person name="Newfeld S."/>
            <person name="Nielsen R."/>
            <person name="Noor M.A."/>
            <person name="O'Grady P."/>
            <person name="Pachter L."/>
            <person name="Papaceit M."/>
            <person name="Parisi M.J."/>
            <person name="Parisi M."/>
            <person name="Parts L."/>
            <person name="Pedersen J.S."/>
            <person name="Pesole G."/>
            <person name="Phillippy A.M."/>
            <person name="Ponting C.P."/>
            <person name="Pop M."/>
            <person name="Porcelli D."/>
            <person name="Powell J.R."/>
            <person name="Prohaska S."/>
            <person name="Pruitt K."/>
            <person name="Puig M."/>
            <person name="Quesneville H."/>
            <person name="Ram K.R."/>
            <person name="Rand D."/>
            <person name="Rasmussen M.D."/>
            <person name="Reed L.K."/>
            <person name="Reenan R."/>
            <person name="Reily A."/>
            <person name="Remington K.A."/>
            <person name="Rieger T.T."/>
            <person name="Ritchie M.G."/>
            <person name="Robin C."/>
            <person name="Rogers Y.H."/>
            <person name="Rohde C."/>
            <person name="Rozas J."/>
            <person name="Rubenfield M.J."/>
            <person name="Ruiz A."/>
            <person name="Russo S."/>
            <person name="Salzberg S.L."/>
            <person name="Sanchez-Gracia A."/>
            <person name="Saranga D.J."/>
            <person name="Sato H."/>
            <person name="Schaeffer S.W."/>
            <person name="Schatz M.C."/>
            <person name="Schlenke T."/>
            <person name="Schwartz R."/>
            <person name="Segarra C."/>
            <person name="Singh R.S."/>
            <person name="Sirot L."/>
            <person name="Sirota M."/>
            <person name="Sisneros N.B."/>
            <person name="Smith C.D."/>
            <person name="Smith T.F."/>
            <person name="Spieth J."/>
            <person name="Stage D.E."/>
            <person name="Stark A."/>
            <person name="Stephan W."/>
            <person name="Strausberg R.L."/>
            <person name="Strempel S."/>
            <person name="Sturgill D."/>
            <person name="Sutton G."/>
            <person name="Sutton G.G."/>
            <person name="Tao W."/>
            <person name="Teichmann S."/>
            <person name="Tobari Y.N."/>
            <person name="Tomimura Y."/>
            <person name="Tsolas J.M."/>
            <person name="Valente V.L."/>
            <person name="Venter E."/>
            <person name="Venter J.C."/>
            <person name="Vicario S."/>
            <person name="Vieira F.G."/>
            <person name="Vilella A.J."/>
            <person name="Villasante A."/>
            <person name="Walenz B."/>
            <person name="Wang J."/>
            <person name="Wasserman M."/>
            <person name="Watts T."/>
            <person name="Wilson D."/>
            <person name="Wilson R.K."/>
            <person name="Wing R.A."/>
            <person name="Wolfner M.F."/>
            <person name="Wong A."/>
            <person name="Wong G.K."/>
            <person name="Wu C.I."/>
            <person name="Wu G."/>
            <person name="Yamamoto D."/>
            <person name="Yang H.P."/>
            <person name="Yang S.P."/>
            <person name="Yorke J.A."/>
            <person name="Yoshida K."/>
            <person name="Zdobnov E."/>
            <person name="Zhang P."/>
            <person name="Zhang Y."/>
            <person name="Zimin A.V."/>
            <person name="Baldwin J."/>
            <person name="Abdouelleil A."/>
            <person name="Abdulkadir J."/>
            <person name="Abebe A."/>
            <person name="Abera B."/>
            <person name="Abreu J."/>
            <person name="Acer S.C."/>
            <person name="Aftuck L."/>
            <person name="Alexander A."/>
            <person name="An P."/>
            <person name="Anderson E."/>
            <person name="Anderson S."/>
            <person name="Arachi H."/>
            <person name="Azer M."/>
            <person name="Bachantsang P."/>
            <person name="Barry A."/>
            <person name="Bayul T."/>
            <person name="Berlin A."/>
            <person name="Bessette D."/>
            <person name="Bloom T."/>
            <person name="Blye J."/>
            <person name="Boguslavskiy L."/>
            <person name="Bonnet C."/>
            <person name="Boukhgalter B."/>
            <person name="Bourzgui I."/>
            <person name="Brown A."/>
            <person name="Cahill P."/>
            <person name="Channer S."/>
            <person name="Cheshatsang Y."/>
            <person name="Chuda L."/>
            <person name="Citroen M."/>
            <person name="Collymore A."/>
            <person name="Cooke P."/>
            <person name="Costello M."/>
            <person name="D'Aco K."/>
            <person name="Daza R."/>
            <person name="De Haan G."/>
            <person name="DeGray S."/>
            <person name="DeMaso C."/>
            <person name="Dhargay N."/>
            <person name="Dooley K."/>
            <person name="Dooley E."/>
            <person name="Doricent M."/>
            <person name="Dorje P."/>
            <person name="Dorjee K."/>
            <person name="Dupes A."/>
            <person name="Elong R."/>
            <person name="Falk J."/>
            <person name="Farina A."/>
            <person name="Faro S."/>
            <person name="Ferguson D."/>
            <person name="Fisher S."/>
            <person name="Foley C.D."/>
            <person name="Franke A."/>
            <person name="Friedrich D."/>
            <person name="Gadbois L."/>
            <person name="Gearin G."/>
            <person name="Gearin C.R."/>
            <person name="Giannoukos G."/>
            <person name="Goode T."/>
            <person name="Graham J."/>
            <person name="Grandbois E."/>
            <person name="Grewal S."/>
            <person name="Gyaltsen K."/>
            <person name="Hafez N."/>
            <person name="Hagos B."/>
            <person name="Hall J."/>
            <person name="Henson C."/>
            <person name="Hollinger A."/>
            <person name="Honan T."/>
            <person name="Huard M.D."/>
            <person name="Hughes L."/>
            <person name="Hurhula B."/>
            <person name="Husby M.E."/>
            <person name="Kamat A."/>
            <person name="Kanga B."/>
            <person name="Kashin S."/>
            <person name="Khazanovich D."/>
            <person name="Kisner P."/>
            <person name="Lance K."/>
            <person name="Lara M."/>
            <person name="Lee W."/>
            <person name="Lennon N."/>
            <person name="Letendre F."/>
            <person name="LeVine R."/>
            <person name="Lipovsky A."/>
            <person name="Liu X."/>
            <person name="Liu J."/>
            <person name="Liu S."/>
            <person name="Lokyitsang T."/>
            <person name="Lokyitsang Y."/>
            <person name="Lubonja R."/>
            <person name="Lui A."/>
            <person name="MacDonald P."/>
            <person name="Magnisalis V."/>
            <person name="Maru K."/>
            <person name="Matthews C."/>
            <person name="McCusker W."/>
            <person name="McDonough S."/>
            <person name="Mehta T."/>
            <person name="Meldrim J."/>
            <person name="Meneus L."/>
            <person name="Mihai O."/>
            <person name="Mihalev A."/>
            <person name="Mihova T."/>
            <person name="Mittelman R."/>
            <person name="Mlenga V."/>
            <person name="Montmayeur A."/>
            <person name="Mulrain L."/>
            <person name="Navidi A."/>
            <person name="Naylor J."/>
            <person name="Negash T."/>
            <person name="Nguyen T."/>
            <person name="Nguyen N."/>
            <person name="Nicol R."/>
            <person name="Norbu C."/>
            <person name="Norbu N."/>
            <person name="Novod N."/>
            <person name="O'Neill B."/>
            <person name="Osman S."/>
            <person name="Markiewicz E."/>
            <person name="Oyono O.L."/>
            <person name="Patti C."/>
            <person name="Phunkhang P."/>
            <person name="Pierre F."/>
            <person name="Priest M."/>
            <person name="Raghuraman S."/>
            <person name="Rege F."/>
            <person name="Reyes R."/>
            <person name="Rise C."/>
            <person name="Rogov P."/>
            <person name="Ross K."/>
            <person name="Ryan E."/>
            <person name="Settipalli S."/>
            <person name="Shea T."/>
            <person name="Sherpa N."/>
            <person name="Shi L."/>
            <person name="Shih D."/>
            <person name="Sparrow T."/>
            <person name="Spaulding J."/>
            <person name="Stalker J."/>
            <person name="Stange-Thomann N."/>
            <person name="Stavropoulos S."/>
            <person name="Stone C."/>
            <person name="Strader C."/>
            <person name="Tesfaye S."/>
            <person name="Thomson T."/>
            <person name="Thoulutsang Y."/>
            <person name="Thoulutsang D."/>
            <person name="Topham K."/>
            <person name="Topping I."/>
            <person name="Tsamla T."/>
            <person name="Vassiliev H."/>
            <person name="Vo A."/>
            <person name="Wangchuk T."/>
            <person name="Wangdi T."/>
            <person name="Weiand M."/>
            <person name="Wilkinson J."/>
            <person name="Wilson A."/>
            <person name="Yadav S."/>
            <person name="Young G."/>
            <person name="Yu Q."/>
            <person name="Zembek L."/>
            <person name="Zhong D."/>
            <person name="Zimmer A."/>
            <person name="Zwirko Z."/>
            <person name="Jaffe D.B."/>
            <person name="Alvarez P."/>
            <person name="Brockman W."/>
            <person name="Butler J."/>
            <person name="Chin C."/>
            <person name="Gnerre S."/>
            <person name="Grabherr M."/>
            <person name="Kleber M."/>
            <person name="Mauceli E."/>
            <person name="MacCallum I."/>
        </authorList>
    </citation>
    <scope>NUCLEOTIDE SEQUENCE [LARGE SCALE GENOMIC DNA]</scope>
    <source>
        <strain evidence="24">Tucson 15287-2541.00</strain>
    </source>
</reference>
<comment type="catalytic activity">
    <reaction evidence="17">
        <text>L-threonyl-[protein] + ATP = O-phospho-L-threonyl-[protein] + ADP + H(+)</text>
        <dbReference type="Rhea" id="RHEA:46608"/>
        <dbReference type="Rhea" id="RHEA-COMP:11060"/>
        <dbReference type="Rhea" id="RHEA-COMP:11605"/>
        <dbReference type="ChEBI" id="CHEBI:15378"/>
        <dbReference type="ChEBI" id="CHEBI:30013"/>
        <dbReference type="ChEBI" id="CHEBI:30616"/>
        <dbReference type="ChEBI" id="CHEBI:61977"/>
        <dbReference type="ChEBI" id="CHEBI:456216"/>
        <dbReference type="EC" id="2.7.11.1"/>
    </reaction>
</comment>
<dbReference type="GO" id="GO:0005694">
    <property type="term" value="C:chromosome"/>
    <property type="evidence" value="ECO:0007669"/>
    <property type="project" value="UniProtKB-SubCell"/>
</dbReference>
<protein>
    <recommendedName>
        <fullName evidence="5">non-specific serine/threonine protein kinase</fullName>
        <ecNumber evidence="5">2.7.11.1</ecNumber>
    </recommendedName>
</protein>
<dbReference type="PROSITE" id="PS50835">
    <property type="entry name" value="IG_LIKE"/>
    <property type="match status" value="1"/>
</dbReference>
<dbReference type="Proteomes" id="UP000001070">
    <property type="component" value="Unassembled WGS sequence"/>
</dbReference>
<dbReference type="eggNOG" id="KOG3510">
    <property type="taxonomic scope" value="Eukaryota"/>
</dbReference>
<keyword evidence="10" id="KW-0808">Transferase</keyword>
<dbReference type="InterPro" id="IPR036179">
    <property type="entry name" value="Ig-like_dom_sf"/>
</dbReference>
<dbReference type="GO" id="GO:0000278">
    <property type="term" value="P:mitotic cell cycle"/>
    <property type="evidence" value="ECO:0007669"/>
    <property type="project" value="TreeGrafter"/>
</dbReference>
<evidence type="ECO:0000256" key="10">
    <source>
        <dbReference type="ARBA" id="ARBA00022679"/>
    </source>
</evidence>
<evidence type="ECO:0000256" key="14">
    <source>
        <dbReference type="ARBA" id="ARBA00023170"/>
    </source>
</evidence>
<dbReference type="PANTHER" id="PTHR24419:SF18">
    <property type="entry name" value="SERINE_THREONINE-PROTEIN KINASE HASPIN"/>
    <property type="match status" value="1"/>
</dbReference>
<evidence type="ECO:0000256" key="18">
    <source>
        <dbReference type="ARBA" id="ARBA00048679"/>
    </source>
</evidence>
<keyword evidence="12" id="KW-0418">Kinase</keyword>
<dbReference type="InParanoid" id="B4JPQ8"/>
<dbReference type="FunCoup" id="B4JPQ8">
    <property type="interactions" value="135"/>
</dbReference>
<dbReference type="GO" id="GO:0009653">
    <property type="term" value="P:anatomical structure morphogenesis"/>
    <property type="evidence" value="ECO:0007669"/>
    <property type="project" value="UniProtKB-ARBA"/>
</dbReference>
<evidence type="ECO:0000256" key="11">
    <source>
        <dbReference type="ARBA" id="ARBA00022741"/>
    </source>
</evidence>
<dbReference type="GO" id="GO:0005819">
    <property type="term" value="C:spindle"/>
    <property type="evidence" value="ECO:0007669"/>
    <property type="project" value="UniProtKB-SubCell"/>
</dbReference>
<feature type="binding site" evidence="20">
    <location>
        <position position="267"/>
    </location>
    <ligand>
        <name>ATP</name>
        <dbReference type="ChEBI" id="CHEBI:30616"/>
    </ligand>
</feature>
<dbReference type="STRING" id="7222.B4JPQ8"/>
<keyword evidence="13 20" id="KW-0067">ATP-binding</keyword>
<comment type="catalytic activity">
    <reaction evidence="18">
        <text>L-seryl-[protein] + ATP = O-phospho-L-seryl-[protein] + ADP + H(+)</text>
        <dbReference type="Rhea" id="RHEA:17989"/>
        <dbReference type="Rhea" id="RHEA-COMP:9863"/>
        <dbReference type="Rhea" id="RHEA-COMP:11604"/>
        <dbReference type="ChEBI" id="CHEBI:15378"/>
        <dbReference type="ChEBI" id="CHEBI:29999"/>
        <dbReference type="ChEBI" id="CHEBI:30616"/>
        <dbReference type="ChEBI" id="CHEBI:83421"/>
        <dbReference type="ChEBI" id="CHEBI:456216"/>
        <dbReference type="EC" id="2.7.11.1"/>
    </reaction>
</comment>
<organism evidence="24">
    <name type="scientific">Drosophila grimshawi</name>
    <name type="common">Hawaiian fruit fly</name>
    <name type="synonym">Idiomyia grimshawi</name>
    <dbReference type="NCBI Taxonomy" id="7222"/>
    <lineage>
        <taxon>Eukaryota</taxon>
        <taxon>Metazoa</taxon>
        <taxon>Ecdysozoa</taxon>
        <taxon>Arthropoda</taxon>
        <taxon>Hexapoda</taxon>
        <taxon>Insecta</taxon>
        <taxon>Pterygota</taxon>
        <taxon>Neoptera</taxon>
        <taxon>Endopterygota</taxon>
        <taxon>Diptera</taxon>
        <taxon>Brachycera</taxon>
        <taxon>Muscomorpha</taxon>
        <taxon>Ephydroidea</taxon>
        <taxon>Drosophilidae</taxon>
        <taxon>Drosophila</taxon>
        <taxon>Hawaiian Drosophila</taxon>
    </lineage>
</organism>
<dbReference type="Gene3D" id="3.30.200.20">
    <property type="entry name" value="Phosphorylase Kinase, domain 1"/>
    <property type="match status" value="1"/>
</dbReference>
<keyword evidence="11 20" id="KW-0547">Nucleotide-binding</keyword>
<comment type="cofactor">
    <cofactor evidence="1">
        <name>Mg(2+)</name>
        <dbReference type="ChEBI" id="CHEBI:18420"/>
    </cofactor>
</comment>
<keyword evidence="8" id="KW-0723">Serine/threonine-protein kinase</keyword>
<dbReference type="OMA" id="CHYNDLS"/>
<evidence type="ECO:0000256" key="15">
    <source>
        <dbReference type="ARBA" id="ARBA00023212"/>
    </source>
</evidence>
<dbReference type="GO" id="GO:0010564">
    <property type="term" value="P:regulation of cell cycle process"/>
    <property type="evidence" value="ECO:0007669"/>
    <property type="project" value="UniProtKB-ARBA"/>
</dbReference>
<dbReference type="PhylomeDB" id="B4JPQ8"/>
<evidence type="ECO:0000256" key="19">
    <source>
        <dbReference type="ARBA" id="ARBA00051243"/>
    </source>
</evidence>
<dbReference type="EC" id="2.7.11.1" evidence="5"/>
<evidence type="ECO:0000256" key="12">
    <source>
        <dbReference type="ARBA" id="ARBA00022777"/>
    </source>
</evidence>
<evidence type="ECO:0000256" key="7">
    <source>
        <dbReference type="ARBA" id="ARBA00022490"/>
    </source>
</evidence>
<dbReference type="AlphaFoldDB" id="B4JPQ8"/>
<dbReference type="Gene3D" id="1.10.510.10">
    <property type="entry name" value="Transferase(Phosphotransferase) domain 1"/>
    <property type="match status" value="1"/>
</dbReference>
<evidence type="ECO:0000256" key="4">
    <source>
        <dbReference type="ARBA" id="ARBA00004286"/>
    </source>
</evidence>
<dbReference type="HOGENOM" id="CLU_019002_2_0_1"/>
<keyword evidence="16" id="KW-0539">Nucleus</keyword>
<evidence type="ECO:0000259" key="21">
    <source>
        <dbReference type="PROSITE" id="PS50011"/>
    </source>
</evidence>
<evidence type="ECO:0000256" key="5">
    <source>
        <dbReference type="ARBA" id="ARBA00012513"/>
    </source>
</evidence>
<evidence type="ECO:0000256" key="3">
    <source>
        <dbReference type="ARBA" id="ARBA00004186"/>
    </source>
</evidence>
<dbReference type="GO" id="GO:0004714">
    <property type="term" value="F:transmembrane receptor protein tyrosine kinase activity"/>
    <property type="evidence" value="ECO:0007669"/>
    <property type="project" value="UniProtKB-EC"/>
</dbReference>
<evidence type="ECO:0000259" key="22">
    <source>
        <dbReference type="PROSITE" id="PS50835"/>
    </source>
</evidence>
<proteinExistence type="predicted"/>
<evidence type="ECO:0000256" key="2">
    <source>
        <dbReference type="ARBA" id="ARBA00004123"/>
    </source>
</evidence>
<dbReference type="GO" id="GO:0035556">
    <property type="term" value="P:intracellular signal transduction"/>
    <property type="evidence" value="ECO:0007669"/>
    <property type="project" value="TreeGrafter"/>
</dbReference>
<sequence length="548" mass="62356">QVAWIKSDSKAILGIHTHMVSLNPRLSVTHNGHNTWKLHISHVQLNDSGSYMCQVNTDPMKSLSGYLDVVVPPDILNHPDQNIDEGVSTEGGSIALMCSATEKEQPRRPKHVCFEVNSFSLENTNDTDIALDGFRILPKEVRSSLVLQPGKWRKPLITWRRTHNNDAPRSLSPKKQLTTRAGTAEGLILNHVTQRKSVHIKNSLEPKLPLSHEQEVLKYCAQSRPYKFSSAYGLSKMIDTCKIGEGVYGEVFKYTPKKCTKNTVVLKVLPIEGAALVNGEAQKTFEQILPEIIISKEMSNLRLNPTNSTTGFVDIYNACLVKGKYPKHLIKLWEDYDDEKESENDHPDMFNDNQLFIVLELKFAGEDMSSFLFLNAEQSYYALQQIILTLAVGEEAFQFEHRDLHWGNILIEKTDERKIAYKLCGRDLLVATKGIRTTIIDYTLSRITVDDCCHYNDLSTDEELFAATGDYQYDIYRLMRDELQNNWSAYSPRTNVLWLSYVCSKLIDGVKYKSTNSKAHKMHMEKLKAFDKIVLTLNSAVNCADYLH</sequence>
<keyword evidence="7" id="KW-0963">Cytoplasm</keyword>
<dbReference type="InterPro" id="IPR017441">
    <property type="entry name" value="Protein_kinase_ATP_BS"/>
</dbReference>
<dbReference type="FunFam" id="1.10.510.10:FF:000401">
    <property type="entry name" value="serine/threonine-protein kinase haspin"/>
    <property type="match status" value="1"/>
</dbReference>
<keyword evidence="6" id="KW-0158">Chromosome</keyword>
<evidence type="ECO:0000256" key="8">
    <source>
        <dbReference type="ARBA" id="ARBA00022527"/>
    </source>
</evidence>
<dbReference type="GO" id="GO:0030154">
    <property type="term" value="P:cell differentiation"/>
    <property type="evidence" value="ECO:0007669"/>
    <property type="project" value="UniProtKB-ARBA"/>
</dbReference>
<dbReference type="eggNOG" id="KOG2464">
    <property type="taxonomic scope" value="Eukaryota"/>
</dbReference>
<dbReference type="SUPFAM" id="SSF48726">
    <property type="entry name" value="Immunoglobulin"/>
    <property type="match status" value="1"/>
</dbReference>